<comment type="caution">
    <text evidence="2">The sequence shown here is derived from an EMBL/GenBank/DDBJ whole genome shotgun (WGS) entry which is preliminary data.</text>
</comment>
<sequence length="171" mass="18622">MTTPTSNAEILLATTNTLPGTVEAHPEPNGLVTIWVRLADRSTLAAGCRSLKAVGARLSMITAMPDVADPGHFIAYHFDVAGSTVTLTVRVGPGETVETIVPIFRNADWHEREFVELYGIGMTGRMSMRTLFLDEESAGRRRSELIPLSRIANAASTKDLWEQLEAAKEAQ</sequence>
<dbReference type="AlphaFoldDB" id="A0A2G9WZV4"/>
<dbReference type="SUPFAM" id="SSF143243">
    <property type="entry name" value="Nqo5-like"/>
    <property type="match status" value="1"/>
</dbReference>
<reference evidence="2 3" key="1">
    <citation type="submission" date="2017-08" db="EMBL/GenBank/DDBJ databases">
        <title>Pleomorphomonas carboxidotrophicus sp. nov., a new mesophilic hydrogenogenic carboxidotroph.</title>
        <authorList>
            <person name="Esquivel-Elizondo S."/>
            <person name="Krajmalnik-Brown R."/>
            <person name="Maldonado J."/>
        </authorList>
    </citation>
    <scope>NUCLEOTIDE SEQUENCE [LARGE SCALE GENOMIC DNA]</scope>
    <source>
        <strain evidence="2 3">SVCO-16</strain>
    </source>
</reference>
<keyword evidence="3" id="KW-1185">Reference proteome</keyword>
<organism evidence="2 3">
    <name type="scientific">Pleomorphomonas carboxyditropha</name>
    <dbReference type="NCBI Taxonomy" id="2023338"/>
    <lineage>
        <taxon>Bacteria</taxon>
        <taxon>Pseudomonadati</taxon>
        <taxon>Pseudomonadota</taxon>
        <taxon>Alphaproteobacteria</taxon>
        <taxon>Hyphomicrobiales</taxon>
        <taxon>Pleomorphomonadaceae</taxon>
        <taxon>Pleomorphomonas</taxon>
    </lineage>
</organism>
<dbReference type="InterPro" id="IPR037232">
    <property type="entry name" value="NADH_quin_OxRdtase_su_C/D-like"/>
</dbReference>
<gene>
    <name evidence="2" type="ORF">CJ014_05815</name>
</gene>
<evidence type="ECO:0000259" key="1">
    <source>
        <dbReference type="Pfam" id="PF00329"/>
    </source>
</evidence>
<protein>
    <recommendedName>
        <fullName evidence="1">NADH:ubiquinone oxidoreductase 30kDa subunit domain-containing protein</fullName>
    </recommendedName>
</protein>
<dbReference type="Gene3D" id="3.30.460.80">
    <property type="entry name" value="NADH:ubiquinone oxidoreductase, 30kDa subunit"/>
    <property type="match status" value="1"/>
</dbReference>
<evidence type="ECO:0000313" key="2">
    <source>
        <dbReference type="EMBL" id="PIP00249.1"/>
    </source>
</evidence>
<accession>A0A2G9WZV4</accession>
<dbReference type="InterPro" id="IPR001268">
    <property type="entry name" value="NADH_UbQ_OxRdtase_30kDa_su"/>
</dbReference>
<dbReference type="EMBL" id="NQVN01000002">
    <property type="protein sequence ID" value="PIP00249.1"/>
    <property type="molecule type" value="Genomic_DNA"/>
</dbReference>
<name>A0A2G9WZV4_9HYPH</name>
<feature type="domain" description="NADH:ubiquinone oxidoreductase 30kDa subunit" evidence="1">
    <location>
        <begin position="42"/>
        <end position="139"/>
    </location>
</feature>
<dbReference type="GO" id="GO:0008137">
    <property type="term" value="F:NADH dehydrogenase (ubiquinone) activity"/>
    <property type="evidence" value="ECO:0007669"/>
    <property type="project" value="InterPro"/>
</dbReference>
<dbReference type="Proteomes" id="UP000231070">
    <property type="component" value="Unassembled WGS sequence"/>
</dbReference>
<dbReference type="Pfam" id="PF00329">
    <property type="entry name" value="Complex1_30kDa"/>
    <property type="match status" value="1"/>
</dbReference>
<evidence type="ECO:0000313" key="3">
    <source>
        <dbReference type="Proteomes" id="UP000231070"/>
    </source>
</evidence>
<dbReference type="OrthoDB" id="9803286at2"/>
<dbReference type="RefSeq" id="WP_100079586.1">
    <property type="nucleotide sequence ID" value="NZ_NQVN01000002.1"/>
</dbReference>
<proteinExistence type="predicted"/>